<dbReference type="OrthoDB" id="750178at2"/>
<dbReference type="PANTHER" id="PTHR42852:SF6">
    <property type="entry name" value="THIOL:DISULFIDE INTERCHANGE PROTEIN DSBE"/>
    <property type="match status" value="1"/>
</dbReference>
<organism evidence="7 8">
    <name type="scientific">Solitalea longa</name>
    <dbReference type="NCBI Taxonomy" id="2079460"/>
    <lineage>
        <taxon>Bacteria</taxon>
        <taxon>Pseudomonadati</taxon>
        <taxon>Bacteroidota</taxon>
        <taxon>Sphingobacteriia</taxon>
        <taxon>Sphingobacteriales</taxon>
        <taxon>Sphingobacteriaceae</taxon>
        <taxon>Solitalea</taxon>
    </lineage>
</organism>
<keyword evidence="3" id="KW-1015">Disulfide bond</keyword>
<protein>
    <submittedName>
        <fullName evidence="7">Peroxiredoxin</fullName>
    </submittedName>
</protein>
<dbReference type="InterPro" id="IPR000866">
    <property type="entry name" value="AhpC/TSA"/>
</dbReference>
<feature type="domain" description="Thioredoxin" evidence="6">
    <location>
        <begin position="228"/>
        <end position="368"/>
    </location>
</feature>
<evidence type="ECO:0000256" key="5">
    <source>
        <dbReference type="SAM" id="Coils"/>
    </source>
</evidence>
<comment type="subcellular location">
    <subcellularLocation>
        <location evidence="1">Cell envelope</location>
    </subcellularLocation>
</comment>
<dbReference type="SUPFAM" id="SSF52833">
    <property type="entry name" value="Thioredoxin-like"/>
    <property type="match status" value="1"/>
</dbReference>
<dbReference type="InterPro" id="IPR036249">
    <property type="entry name" value="Thioredoxin-like_sf"/>
</dbReference>
<dbReference type="InterPro" id="IPR025380">
    <property type="entry name" value="DUF4369"/>
</dbReference>
<dbReference type="PROSITE" id="PS51257">
    <property type="entry name" value="PROKAR_LIPOPROTEIN"/>
    <property type="match status" value="1"/>
</dbReference>
<keyword evidence="4" id="KW-0676">Redox-active center</keyword>
<keyword evidence="2" id="KW-0201">Cytochrome c-type biogenesis</keyword>
<dbReference type="Proteomes" id="UP000236893">
    <property type="component" value="Unassembled WGS sequence"/>
</dbReference>
<evidence type="ECO:0000256" key="1">
    <source>
        <dbReference type="ARBA" id="ARBA00004196"/>
    </source>
</evidence>
<evidence type="ECO:0000256" key="4">
    <source>
        <dbReference type="ARBA" id="ARBA00023284"/>
    </source>
</evidence>
<proteinExistence type="predicted"/>
<accession>A0A2S5A793</accession>
<dbReference type="Gene3D" id="3.40.30.10">
    <property type="entry name" value="Glutaredoxin"/>
    <property type="match status" value="1"/>
</dbReference>
<dbReference type="InterPro" id="IPR013766">
    <property type="entry name" value="Thioredoxin_domain"/>
</dbReference>
<evidence type="ECO:0000313" key="8">
    <source>
        <dbReference type="Proteomes" id="UP000236893"/>
    </source>
</evidence>
<feature type="coiled-coil region" evidence="5">
    <location>
        <begin position="118"/>
        <end position="145"/>
    </location>
</feature>
<dbReference type="GO" id="GO:0030313">
    <property type="term" value="C:cell envelope"/>
    <property type="evidence" value="ECO:0007669"/>
    <property type="project" value="UniProtKB-SubCell"/>
</dbReference>
<dbReference type="AlphaFoldDB" id="A0A2S5A793"/>
<reference evidence="7 8" key="1">
    <citation type="submission" date="2018-01" db="EMBL/GenBank/DDBJ databases">
        <authorList>
            <person name="Gaut B.S."/>
            <person name="Morton B.R."/>
            <person name="Clegg M.T."/>
            <person name="Duvall M.R."/>
        </authorList>
    </citation>
    <scope>NUCLEOTIDE SEQUENCE [LARGE SCALE GENOMIC DNA]</scope>
    <source>
        <strain evidence="7 8">HR-AV</strain>
    </source>
</reference>
<name>A0A2S5A793_9SPHI</name>
<evidence type="ECO:0000256" key="2">
    <source>
        <dbReference type="ARBA" id="ARBA00022748"/>
    </source>
</evidence>
<keyword evidence="5" id="KW-0175">Coiled coil</keyword>
<dbReference type="Pfam" id="PF00578">
    <property type="entry name" value="AhpC-TSA"/>
    <property type="match status" value="1"/>
</dbReference>
<dbReference type="GO" id="GO:0016491">
    <property type="term" value="F:oxidoreductase activity"/>
    <property type="evidence" value="ECO:0007669"/>
    <property type="project" value="InterPro"/>
</dbReference>
<evidence type="ECO:0000259" key="6">
    <source>
        <dbReference type="PROSITE" id="PS51352"/>
    </source>
</evidence>
<dbReference type="PANTHER" id="PTHR42852">
    <property type="entry name" value="THIOL:DISULFIDE INTERCHANGE PROTEIN DSBE"/>
    <property type="match status" value="1"/>
</dbReference>
<evidence type="ECO:0000256" key="3">
    <source>
        <dbReference type="ARBA" id="ARBA00023157"/>
    </source>
</evidence>
<evidence type="ECO:0000313" key="7">
    <source>
        <dbReference type="EMBL" id="POY37983.1"/>
    </source>
</evidence>
<gene>
    <name evidence="7" type="ORF">C3K47_05515</name>
</gene>
<dbReference type="PROSITE" id="PS51352">
    <property type="entry name" value="THIOREDOXIN_2"/>
    <property type="match status" value="1"/>
</dbReference>
<sequence>MNKFIIITAAALAFAACNKGGEYKISGDIKGLPDNKNVYLIAKNFEAQKFDTLSKAVSKDGKFTLTGSLAAPDFCALVVEGAQSASEIMVENADITIKGNMDSLFKLDVTGSKSHEEFKKAEAILKKSTDKLQEIQQKAMAMGQQPDEHQMQALQIEYMAIQNQMQNDIRTYAKNNPSSAVGPVLLVNTNQEYDPTVFKPIYDNFTNEVKATPTAKYIKFKLDKQDALAIGKKAPELKALTPEGKELSLSQVKGKVTMIDFWASWCQPCRQENPNVVKVYEKYHAKGFNILSVSLDKEAEAWKKAIADDKLNWNHISDLKFWSSPMAKEYNVESIPYSILIDQNGAIVAKNLRGEELEKKVAELMAKN</sequence>
<dbReference type="CDD" id="cd02966">
    <property type="entry name" value="TlpA_like_family"/>
    <property type="match status" value="1"/>
</dbReference>
<dbReference type="GO" id="GO:0017004">
    <property type="term" value="P:cytochrome complex assembly"/>
    <property type="evidence" value="ECO:0007669"/>
    <property type="project" value="UniProtKB-KW"/>
</dbReference>
<dbReference type="InterPro" id="IPR050553">
    <property type="entry name" value="Thioredoxin_ResA/DsbE_sf"/>
</dbReference>
<dbReference type="Pfam" id="PF14289">
    <property type="entry name" value="DUF4369"/>
    <property type="match status" value="1"/>
</dbReference>
<comment type="caution">
    <text evidence="7">The sequence shown here is derived from an EMBL/GenBank/DDBJ whole genome shotgun (WGS) entry which is preliminary data.</text>
</comment>
<keyword evidence="8" id="KW-1185">Reference proteome</keyword>
<dbReference type="GO" id="GO:0016209">
    <property type="term" value="F:antioxidant activity"/>
    <property type="evidence" value="ECO:0007669"/>
    <property type="project" value="InterPro"/>
</dbReference>
<dbReference type="EMBL" id="PQVF01000003">
    <property type="protein sequence ID" value="POY37983.1"/>
    <property type="molecule type" value="Genomic_DNA"/>
</dbReference>
<dbReference type="RefSeq" id="WP_103788114.1">
    <property type="nucleotide sequence ID" value="NZ_PQVF01000003.1"/>
</dbReference>